<dbReference type="EC" id="3.2.1.21" evidence="3"/>
<comment type="similarity">
    <text evidence="2">Belongs to the glycosyl hydrolase 3 family.</text>
</comment>
<reference evidence="9" key="1">
    <citation type="submission" date="2022-05" db="EMBL/GenBank/DDBJ databases">
        <title>Brevundimonas albigilva TT17 genome sequence.</title>
        <authorList>
            <person name="Lee K."/>
            <person name="Son H."/>
        </authorList>
    </citation>
    <scope>NUCLEOTIDE SEQUENCE</scope>
    <source>
        <strain evidence="9">TT17</strain>
    </source>
</reference>
<keyword evidence="5 9" id="KW-0378">Hydrolase</keyword>
<dbReference type="PANTHER" id="PTHR30620">
    <property type="entry name" value="PERIPLASMIC BETA-GLUCOSIDASE-RELATED"/>
    <property type="match status" value="1"/>
</dbReference>
<dbReference type="InterPro" id="IPR006311">
    <property type="entry name" value="TAT_signal"/>
</dbReference>
<evidence type="ECO:0000313" key="9">
    <source>
        <dbReference type="EMBL" id="URI15637.1"/>
    </source>
</evidence>
<evidence type="ECO:0000256" key="7">
    <source>
        <dbReference type="SAM" id="MobiDB-lite"/>
    </source>
</evidence>
<evidence type="ECO:0000313" key="10">
    <source>
        <dbReference type="Proteomes" id="UP001055429"/>
    </source>
</evidence>
<dbReference type="PANTHER" id="PTHR30620:SF16">
    <property type="entry name" value="LYSOSOMAL BETA GLUCOSIDASE"/>
    <property type="match status" value="1"/>
</dbReference>
<dbReference type="InterPro" id="IPR026891">
    <property type="entry name" value="Fn3-like"/>
</dbReference>
<dbReference type="SUPFAM" id="SSF52279">
    <property type="entry name" value="Beta-D-glucan exohydrolase, C-terminal domain"/>
    <property type="match status" value="1"/>
</dbReference>
<dbReference type="Pfam" id="PF14310">
    <property type="entry name" value="Fn3-like"/>
    <property type="match status" value="1"/>
</dbReference>
<dbReference type="InterPro" id="IPR017853">
    <property type="entry name" value="GH"/>
</dbReference>
<dbReference type="Proteomes" id="UP001055429">
    <property type="component" value="Chromosome"/>
</dbReference>
<dbReference type="InterPro" id="IPR013783">
    <property type="entry name" value="Ig-like_fold"/>
</dbReference>
<dbReference type="InterPro" id="IPR001764">
    <property type="entry name" value="Glyco_hydro_3_N"/>
</dbReference>
<dbReference type="Pfam" id="PF01915">
    <property type="entry name" value="Glyco_hydro_3_C"/>
    <property type="match status" value="1"/>
</dbReference>
<dbReference type="Pfam" id="PF00933">
    <property type="entry name" value="Glyco_hydro_3"/>
    <property type="match status" value="1"/>
</dbReference>
<dbReference type="InterPro" id="IPR002772">
    <property type="entry name" value="Glyco_hydro_3_C"/>
</dbReference>
<name>A0ABY4SPY4_9CAUL</name>
<dbReference type="Gene3D" id="3.20.20.300">
    <property type="entry name" value="Glycoside hydrolase, family 3, N-terminal domain"/>
    <property type="match status" value="1"/>
</dbReference>
<dbReference type="InterPro" id="IPR036881">
    <property type="entry name" value="Glyco_hydro_3_C_sf"/>
</dbReference>
<dbReference type="SMART" id="SM01217">
    <property type="entry name" value="Fn3_like"/>
    <property type="match status" value="1"/>
</dbReference>
<accession>A0ABY4SPY4</accession>
<evidence type="ECO:0000256" key="4">
    <source>
        <dbReference type="ARBA" id="ARBA00022729"/>
    </source>
</evidence>
<dbReference type="Gene3D" id="2.60.40.10">
    <property type="entry name" value="Immunoglobulins"/>
    <property type="match status" value="1"/>
</dbReference>
<evidence type="ECO:0000256" key="3">
    <source>
        <dbReference type="ARBA" id="ARBA00012744"/>
    </source>
</evidence>
<keyword evidence="10" id="KW-1185">Reference proteome</keyword>
<dbReference type="EMBL" id="CP097649">
    <property type="protein sequence ID" value="URI15637.1"/>
    <property type="molecule type" value="Genomic_DNA"/>
</dbReference>
<keyword evidence="4" id="KW-0732">Signal</keyword>
<dbReference type="PRINTS" id="PR00133">
    <property type="entry name" value="GLHYDRLASE3"/>
</dbReference>
<proteinExistence type="inferred from homology"/>
<dbReference type="SUPFAM" id="SSF51445">
    <property type="entry name" value="(Trans)glycosidases"/>
    <property type="match status" value="1"/>
</dbReference>
<dbReference type="GO" id="GO:0016787">
    <property type="term" value="F:hydrolase activity"/>
    <property type="evidence" value="ECO:0007669"/>
    <property type="project" value="UniProtKB-KW"/>
</dbReference>
<dbReference type="RefSeq" id="WP_250202083.1">
    <property type="nucleotide sequence ID" value="NZ_CP097649.1"/>
</dbReference>
<feature type="domain" description="Fibronectin type III-like" evidence="8">
    <location>
        <begin position="727"/>
        <end position="796"/>
    </location>
</feature>
<feature type="region of interest" description="Disordered" evidence="7">
    <location>
        <begin position="99"/>
        <end position="131"/>
    </location>
</feature>
<protein>
    <recommendedName>
        <fullName evidence="3">beta-glucosidase</fullName>
        <ecNumber evidence="3">3.2.1.21</ecNumber>
    </recommendedName>
</protein>
<dbReference type="Gene3D" id="3.40.50.1700">
    <property type="entry name" value="Glycoside hydrolase family 3 C-terminal domain"/>
    <property type="match status" value="1"/>
</dbReference>
<sequence length="808" mass="88059">MTIADGRTITLARRTFVTGLLGAVAAAPLAGPARAQAGRPEAGALYKDAAQPVAARVEDLLRRMTLEEKVAQMVGIWEKKGDIQTANGDFAPDKASRAFPHGLGQISRPSDFRGVDPSQNGAAGASGEAVNRDARQTADYINAAQRWAVEQTRLGIPILMHEEALHGYVARGATSFPQSIALASTWDPELVTRVFSVAAREMRARGAQLALAPVVDVARDPRWGRIEETYGEDPHLVSEMGLAAIRGFQGETLPLAPDKVLVTLKHMTGHGQPENGTNVGPADISERTLRENFFPPFERAVTELPVQAVMASYNEIDGLPSHANRWLLHDVLRGEWSYKGSVVSDYFAIRELNTRHQMFGSIQEAAMRALDAGVDIELPDGEGYNHLPELVRSGQVTEAQIDEAVRRLLTMKFLSGVFETPYVDAAAAEAKEATPDAVALARETAQRAMVLLKNDQGVLPLKADRIRKLAVLGTHARDTPIGGYSEVPRHVVSVLEGLQAEGRGKFEVVYSEAVRITESRVWAADEVTLVDPAVNARLIERAVADARDADVIVMVLGDNEQTSREAWADQHLGDRDSLELLGQQNDLARAIFALNKPTVVLLLNGRPLSVNYLAENAPALIEGWYLGQETGHAVADVLFGRVSPGGKLPVSIARSVGQLPIFYNYKPSARRGYLFDTTAPLYPFGYGLSYTTFEMSEPRLARASIGMGQSVQVSVDVRNTGGVKGDEVVQLYIRDDQASVTRPVKELKHFKRVTLEPGARTTVTFEIRPSDLWFWNIDMERVVEPGTFTISAGPNSAELKSTTLTVTE</sequence>
<evidence type="ECO:0000256" key="2">
    <source>
        <dbReference type="ARBA" id="ARBA00005336"/>
    </source>
</evidence>
<keyword evidence="6" id="KW-0326">Glycosidase</keyword>
<organism evidence="9 10">
    <name type="scientific">Brevundimonas albigilva</name>
    <dbReference type="NCBI Taxonomy" id="1312364"/>
    <lineage>
        <taxon>Bacteria</taxon>
        <taxon>Pseudomonadati</taxon>
        <taxon>Pseudomonadota</taxon>
        <taxon>Alphaproteobacteria</taxon>
        <taxon>Caulobacterales</taxon>
        <taxon>Caulobacteraceae</taxon>
        <taxon>Brevundimonas</taxon>
    </lineage>
</organism>
<dbReference type="InterPro" id="IPR036962">
    <property type="entry name" value="Glyco_hydro_3_N_sf"/>
</dbReference>
<dbReference type="PROSITE" id="PS51318">
    <property type="entry name" value="TAT"/>
    <property type="match status" value="1"/>
</dbReference>
<evidence type="ECO:0000256" key="1">
    <source>
        <dbReference type="ARBA" id="ARBA00000448"/>
    </source>
</evidence>
<evidence type="ECO:0000259" key="8">
    <source>
        <dbReference type="SMART" id="SM01217"/>
    </source>
</evidence>
<dbReference type="InterPro" id="IPR051915">
    <property type="entry name" value="Cellulose_Degrad_GH3"/>
</dbReference>
<evidence type="ECO:0000256" key="5">
    <source>
        <dbReference type="ARBA" id="ARBA00022801"/>
    </source>
</evidence>
<evidence type="ECO:0000256" key="6">
    <source>
        <dbReference type="ARBA" id="ARBA00023295"/>
    </source>
</evidence>
<comment type="catalytic activity">
    <reaction evidence="1">
        <text>Hydrolysis of terminal, non-reducing beta-D-glucosyl residues with release of beta-D-glucose.</text>
        <dbReference type="EC" id="3.2.1.21"/>
    </reaction>
</comment>
<gene>
    <name evidence="9" type="ORF">M8231_01175</name>
</gene>